<dbReference type="SMART" id="SM00987">
    <property type="entry name" value="UreE_C"/>
    <property type="match status" value="1"/>
</dbReference>
<dbReference type="NCBIfam" id="NF003589">
    <property type="entry name" value="PRK05254.1-2"/>
    <property type="match status" value="1"/>
</dbReference>
<dbReference type="PANTHER" id="PTHR11264:SF0">
    <property type="entry name" value="URACIL-DNA GLYCOSYLASE"/>
    <property type="match status" value="1"/>
</dbReference>
<dbReference type="SUPFAM" id="SSF52141">
    <property type="entry name" value="Uracil-DNA glycosylase-like"/>
    <property type="match status" value="1"/>
</dbReference>
<dbReference type="FunFam" id="3.40.470.10:FF:000001">
    <property type="entry name" value="Uracil-DNA glycosylase"/>
    <property type="match status" value="1"/>
</dbReference>
<comment type="catalytic activity">
    <reaction evidence="1 9 11">
        <text>Hydrolyzes single-stranded DNA or mismatched double-stranded DNA and polynucleotides, releasing free uracil.</text>
        <dbReference type="EC" id="3.2.2.27"/>
    </reaction>
</comment>
<name>A0A1L7ALF1_9PROT</name>
<dbReference type="EMBL" id="CP015584">
    <property type="protein sequence ID" value="APT59612.1"/>
    <property type="molecule type" value="Genomic_DNA"/>
</dbReference>
<dbReference type="SMART" id="SM00986">
    <property type="entry name" value="UDG"/>
    <property type="match status" value="1"/>
</dbReference>
<evidence type="ECO:0000256" key="1">
    <source>
        <dbReference type="ARBA" id="ARBA00001400"/>
    </source>
</evidence>
<proteinExistence type="inferred from homology"/>
<sequence>MVPDRKDADGESPWAEARAALPASWRDAIGAEFDAAYMRALAVFLRSEAEAGKTIFPRSDRIFAALKRTPLDAVKAVILGQDPYHRPGQAMGLSFSVPPGVKLPPSLRNIHKELESDLGLRPPSHGCLTAWADAGVLLLNTSLTVEEGRPGSHARSGWHRFTDHVLAAVNARSVPTAFVLWGNDARRRAPLLDGNRHLLHQSEHPSPLSAYRGFFGSRPFSRVNDFLASKGLEPVDWRLEQHDADAAASPRHAAG</sequence>
<accession>A0A1L7ALF1</accession>
<feature type="active site" description="Proton acceptor" evidence="9 10">
    <location>
        <position position="82"/>
    </location>
</feature>
<comment type="function">
    <text evidence="2 9 11">Excises uracil residues from the DNA which can arise as a result of misincorporation of dUMP residues by DNA polymerase or due to deamination of cytosine.</text>
</comment>
<evidence type="ECO:0000256" key="4">
    <source>
        <dbReference type="ARBA" id="ARBA00012030"/>
    </source>
</evidence>
<dbReference type="NCBIfam" id="TIGR00628">
    <property type="entry name" value="ung"/>
    <property type="match status" value="1"/>
</dbReference>
<evidence type="ECO:0000313" key="14">
    <source>
        <dbReference type="Proteomes" id="UP000185494"/>
    </source>
</evidence>
<dbReference type="KEGG" id="rgi:RGI145_19945"/>
<dbReference type="EC" id="3.2.2.27" evidence="4 9"/>
<keyword evidence="7 9" id="KW-0378">Hydrolase</keyword>
<dbReference type="GO" id="GO:0097510">
    <property type="term" value="P:base-excision repair, AP site formation via deaminated base removal"/>
    <property type="evidence" value="ECO:0007669"/>
    <property type="project" value="TreeGrafter"/>
</dbReference>
<evidence type="ECO:0000256" key="3">
    <source>
        <dbReference type="ARBA" id="ARBA00008184"/>
    </source>
</evidence>
<evidence type="ECO:0000256" key="7">
    <source>
        <dbReference type="ARBA" id="ARBA00022801"/>
    </source>
</evidence>
<dbReference type="PROSITE" id="PS00130">
    <property type="entry name" value="U_DNA_GLYCOSYLASE"/>
    <property type="match status" value="1"/>
</dbReference>
<protein>
    <recommendedName>
        <fullName evidence="5 9">Uracil-DNA glycosylase</fullName>
        <shortName evidence="9">UDG</shortName>
        <ecNumber evidence="4 9">3.2.2.27</ecNumber>
    </recommendedName>
</protein>
<gene>
    <name evidence="9" type="primary">ung</name>
    <name evidence="13" type="ORF">RGI145_19945</name>
</gene>
<comment type="subcellular location">
    <subcellularLocation>
        <location evidence="9">Cytoplasm</location>
    </subcellularLocation>
</comment>
<evidence type="ECO:0000256" key="8">
    <source>
        <dbReference type="ARBA" id="ARBA00023204"/>
    </source>
</evidence>
<dbReference type="GO" id="GO:0004844">
    <property type="term" value="F:uracil DNA N-glycosylase activity"/>
    <property type="evidence" value="ECO:0007669"/>
    <property type="project" value="UniProtKB-UniRule"/>
</dbReference>
<dbReference type="InterPro" id="IPR005122">
    <property type="entry name" value="Uracil-DNA_glycosylase-like"/>
</dbReference>
<dbReference type="HAMAP" id="MF_00148">
    <property type="entry name" value="UDG"/>
    <property type="match status" value="1"/>
</dbReference>
<keyword evidence="6 9" id="KW-0227">DNA damage</keyword>
<dbReference type="Proteomes" id="UP000185494">
    <property type="component" value="Chromosome 2"/>
</dbReference>
<dbReference type="InterPro" id="IPR002043">
    <property type="entry name" value="UDG_fam1"/>
</dbReference>
<keyword evidence="8 9" id="KW-0234">DNA repair</keyword>
<dbReference type="NCBIfam" id="NF003592">
    <property type="entry name" value="PRK05254.1-5"/>
    <property type="match status" value="1"/>
</dbReference>
<dbReference type="AlphaFoldDB" id="A0A1L7ALF1"/>
<organism evidence="13 14">
    <name type="scientific">Roseomonas gilardii</name>
    <dbReference type="NCBI Taxonomy" id="257708"/>
    <lineage>
        <taxon>Bacteria</taxon>
        <taxon>Pseudomonadati</taxon>
        <taxon>Pseudomonadota</taxon>
        <taxon>Alphaproteobacteria</taxon>
        <taxon>Acetobacterales</taxon>
        <taxon>Roseomonadaceae</taxon>
        <taxon>Roseomonas</taxon>
    </lineage>
</organism>
<dbReference type="RefSeq" id="WP_075800323.1">
    <property type="nucleotide sequence ID" value="NZ_CP015584.1"/>
</dbReference>
<evidence type="ECO:0000256" key="6">
    <source>
        <dbReference type="ARBA" id="ARBA00022763"/>
    </source>
</evidence>
<evidence type="ECO:0000256" key="5">
    <source>
        <dbReference type="ARBA" id="ARBA00018429"/>
    </source>
</evidence>
<evidence type="ECO:0000256" key="11">
    <source>
        <dbReference type="RuleBase" id="RU003780"/>
    </source>
</evidence>
<evidence type="ECO:0000256" key="10">
    <source>
        <dbReference type="PROSITE-ProRule" id="PRU10072"/>
    </source>
</evidence>
<evidence type="ECO:0000256" key="2">
    <source>
        <dbReference type="ARBA" id="ARBA00002631"/>
    </source>
</evidence>
<dbReference type="PANTHER" id="PTHR11264">
    <property type="entry name" value="URACIL-DNA GLYCOSYLASE"/>
    <property type="match status" value="1"/>
</dbReference>
<dbReference type="InterPro" id="IPR018085">
    <property type="entry name" value="Ura-DNA_Glyclase_AS"/>
</dbReference>
<dbReference type="NCBIfam" id="NF003591">
    <property type="entry name" value="PRK05254.1-4"/>
    <property type="match status" value="1"/>
</dbReference>
<keyword evidence="9" id="KW-0963">Cytoplasm</keyword>
<comment type="similarity">
    <text evidence="3 9 11">Belongs to the uracil-DNA glycosylase (UDG) superfamily. UNG family.</text>
</comment>
<dbReference type="eggNOG" id="COG0692">
    <property type="taxonomic scope" value="Bacteria"/>
</dbReference>
<dbReference type="InterPro" id="IPR036895">
    <property type="entry name" value="Uracil-DNA_glycosylase-like_sf"/>
</dbReference>
<evidence type="ECO:0000256" key="9">
    <source>
        <dbReference type="HAMAP-Rule" id="MF_00148"/>
    </source>
</evidence>
<evidence type="ECO:0000313" key="13">
    <source>
        <dbReference type="EMBL" id="APT59612.1"/>
    </source>
</evidence>
<dbReference type="NCBIfam" id="NF003588">
    <property type="entry name" value="PRK05254.1-1"/>
    <property type="match status" value="1"/>
</dbReference>
<dbReference type="GO" id="GO:0005737">
    <property type="term" value="C:cytoplasm"/>
    <property type="evidence" value="ECO:0007669"/>
    <property type="project" value="UniProtKB-SubCell"/>
</dbReference>
<feature type="domain" description="Uracil-DNA glycosylase-like" evidence="12">
    <location>
        <begin position="67"/>
        <end position="227"/>
    </location>
</feature>
<dbReference type="STRING" id="257708.RGI145_19945"/>
<evidence type="ECO:0000259" key="12">
    <source>
        <dbReference type="SMART" id="SM00986"/>
    </source>
</evidence>
<dbReference type="Gene3D" id="3.40.470.10">
    <property type="entry name" value="Uracil-DNA glycosylase-like domain"/>
    <property type="match status" value="1"/>
</dbReference>
<reference evidence="13 14" key="1">
    <citation type="submission" date="2016-05" db="EMBL/GenBank/DDBJ databases">
        <title>Complete Genome and Methylome Analysis of Psychrotrophic Bacterial Isolates from Antarctic Lake Untersee.</title>
        <authorList>
            <person name="Fomenkov A."/>
            <person name="Akimov V.N."/>
            <person name="Vasilyeva L.V."/>
            <person name="Andersen D."/>
            <person name="Vincze T."/>
            <person name="Roberts R.J."/>
        </authorList>
    </citation>
    <scope>NUCLEOTIDE SEQUENCE [LARGE SCALE GENOMIC DNA]</scope>
    <source>
        <strain evidence="13 14">U14-5</strain>
    </source>
</reference>
<dbReference type="Pfam" id="PF03167">
    <property type="entry name" value="UDG"/>
    <property type="match status" value="1"/>
</dbReference>
<dbReference type="CDD" id="cd10027">
    <property type="entry name" value="UDG-F1-like"/>
    <property type="match status" value="1"/>
</dbReference>